<dbReference type="SUPFAM" id="SSF53756">
    <property type="entry name" value="UDP-Glycosyltransferase/glycogen phosphorylase"/>
    <property type="match status" value="1"/>
</dbReference>
<evidence type="ECO:0000256" key="13">
    <source>
        <dbReference type="ARBA" id="ARBA00049201"/>
    </source>
</evidence>
<dbReference type="InterPro" id="IPR002201">
    <property type="entry name" value="Glyco_trans_9"/>
</dbReference>
<dbReference type="PANTHER" id="PTHR30160:SF19">
    <property type="entry name" value="LIPOPOLYSACCHARIDE HEPTOSYLTRANSFERASE 1"/>
    <property type="match status" value="1"/>
</dbReference>
<sequence length="337" mass="37738">MHILIIKTSSLGDIIHTLPALTDAYQHDPQLQCDWLVEEAFAEIPTWHPAVKRVIPVALRQWRKQVWRTWYSGKWHQFIRSLTVQQYDNVIDAQGLIKSAFLTYHARGKRCGLDRHSAREPLAALAYQQRYAISKNQHAVTRIRQLFAAVLDYPQPDSPPDYGIAKHFQHKSIRPTIICLHGTTWLTKHWPDKYWSALAQRLTMAGFAVRLPWGNPQEYARAQKIASIDPNISLIPKSNLHGIATALAQAQAVVGVDTGLAHLTAALGIPSVTLYGATQPARTGTYGPQQKHLQADFPCAPCLSKKCTYQGVSTISPACYEDLSVEKVWSALLAIIN</sequence>
<evidence type="ECO:0000256" key="1">
    <source>
        <dbReference type="ARBA" id="ARBA00004515"/>
    </source>
</evidence>
<dbReference type="Gene3D" id="3.40.50.2000">
    <property type="entry name" value="Glycogen Phosphorylase B"/>
    <property type="match status" value="2"/>
</dbReference>
<comment type="similarity">
    <text evidence="9">Belongs to the glycosyltransferase 9 family.</text>
</comment>
<organism evidence="14 15">
    <name type="scientific">Candidatus Thiomargarita nelsonii</name>
    <dbReference type="NCBI Taxonomy" id="1003181"/>
    <lineage>
        <taxon>Bacteria</taxon>
        <taxon>Pseudomonadati</taxon>
        <taxon>Pseudomonadota</taxon>
        <taxon>Gammaproteobacteria</taxon>
        <taxon>Thiotrichales</taxon>
        <taxon>Thiotrichaceae</taxon>
        <taxon>Thiomargarita</taxon>
    </lineage>
</organism>
<accession>A0A0A6P351</accession>
<dbReference type="InterPro" id="IPR051199">
    <property type="entry name" value="LPS_LOS_Heptosyltrfase"/>
</dbReference>
<keyword evidence="5" id="KW-0328">Glycosyltransferase</keyword>
<evidence type="ECO:0000256" key="6">
    <source>
        <dbReference type="ARBA" id="ARBA00022679"/>
    </source>
</evidence>
<evidence type="ECO:0000256" key="4">
    <source>
        <dbReference type="ARBA" id="ARBA00022519"/>
    </source>
</evidence>
<evidence type="ECO:0000256" key="11">
    <source>
        <dbReference type="ARBA" id="ARBA00044190"/>
    </source>
</evidence>
<evidence type="ECO:0000256" key="5">
    <source>
        <dbReference type="ARBA" id="ARBA00022676"/>
    </source>
</evidence>
<evidence type="ECO:0000256" key="2">
    <source>
        <dbReference type="ARBA" id="ARBA00004713"/>
    </source>
</evidence>
<dbReference type="InterPro" id="IPR011908">
    <property type="entry name" value="LipoPS_heptosylTferase-I"/>
</dbReference>
<keyword evidence="4" id="KW-0997">Cell inner membrane</keyword>
<keyword evidence="8" id="KW-0472">Membrane</keyword>
<reference evidence="14 15" key="1">
    <citation type="journal article" date="2016" name="Front. Microbiol.">
        <title>Single-Cell (Meta-)Genomics of a Dimorphic Candidatus Thiomargarita nelsonii Reveals Genomic Plasticity.</title>
        <authorList>
            <person name="Flood B.E."/>
            <person name="Fliss P."/>
            <person name="Jones D.S."/>
            <person name="Dick G.J."/>
            <person name="Jain S."/>
            <person name="Kaster A.K."/>
            <person name="Winkel M."/>
            <person name="Mussmann M."/>
            <person name="Bailey J."/>
        </authorList>
    </citation>
    <scope>NUCLEOTIDE SEQUENCE [LARGE SCALE GENOMIC DNA]</scope>
    <source>
        <strain evidence="14">Hydrate Ridge</strain>
    </source>
</reference>
<evidence type="ECO:0000256" key="10">
    <source>
        <dbReference type="ARBA" id="ARBA00044041"/>
    </source>
</evidence>
<name>A0A0A6P351_9GAMM</name>
<dbReference type="CDD" id="cd03789">
    <property type="entry name" value="GT9_LPS_heptosyltransferase"/>
    <property type="match status" value="1"/>
</dbReference>
<comment type="subcellular location">
    <subcellularLocation>
        <location evidence="1">Cell inner membrane</location>
        <topology evidence="1">Peripheral membrane protein</topology>
        <orientation evidence="1">Cytoplasmic side</orientation>
    </subcellularLocation>
</comment>
<evidence type="ECO:0000256" key="7">
    <source>
        <dbReference type="ARBA" id="ARBA00022985"/>
    </source>
</evidence>
<evidence type="ECO:0000256" key="9">
    <source>
        <dbReference type="ARBA" id="ARBA00043995"/>
    </source>
</evidence>
<comment type="catalytic activity">
    <reaction evidence="13">
        <text>an alpha-Kdo-(2-&gt;4)-alpha-Kdo-(2-&gt;6)-lipid A + ADP-L-glycero-beta-D-manno-heptose = an L-alpha-D-Hep-(1-&gt;5)-[alpha-Kdo-(2-&gt;4)]-alpha-Kdo-(2-&gt;6)-lipid A + ADP + H(+)</text>
        <dbReference type="Rhea" id="RHEA:74067"/>
        <dbReference type="ChEBI" id="CHEBI:15378"/>
        <dbReference type="ChEBI" id="CHEBI:61506"/>
        <dbReference type="ChEBI" id="CHEBI:176431"/>
        <dbReference type="ChEBI" id="CHEBI:193068"/>
        <dbReference type="ChEBI" id="CHEBI:456216"/>
        <dbReference type="EC" id="2.4.99.23"/>
    </reaction>
</comment>
<dbReference type="EMBL" id="JSZA02000024">
    <property type="protein sequence ID" value="KHD04847.1"/>
    <property type="molecule type" value="Genomic_DNA"/>
</dbReference>
<evidence type="ECO:0000313" key="15">
    <source>
        <dbReference type="Proteomes" id="UP000030428"/>
    </source>
</evidence>
<dbReference type="GO" id="GO:0009244">
    <property type="term" value="P:lipopolysaccharide core region biosynthetic process"/>
    <property type="evidence" value="ECO:0007669"/>
    <property type="project" value="InterPro"/>
</dbReference>
<keyword evidence="6" id="KW-0808">Transferase</keyword>
<proteinExistence type="inferred from homology"/>
<dbReference type="GO" id="GO:0005829">
    <property type="term" value="C:cytosol"/>
    <property type="evidence" value="ECO:0007669"/>
    <property type="project" value="TreeGrafter"/>
</dbReference>
<evidence type="ECO:0000313" key="14">
    <source>
        <dbReference type="EMBL" id="KHD04847.1"/>
    </source>
</evidence>
<keyword evidence="3" id="KW-1003">Cell membrane</keyword>
<dbReference type="GO" id="GO:0005886">
    <property type="term" value="C:plasma membrane"/>
    <property type="evidence" value="ECO:0007669"/>
    <property type="project" value="UniProtKB-SubCell"/>
</dbReference>
<dbReference type="GO" id="GO:0008713">
    <property type="term" value="F:ADP-heptose-lipopolysaccharide heptosyltransferase activity"/>
    <property type="evidence" value="ECO:0007669"/>
    <property type="project" value="TreeGrafter"/>
</dbReference>
<dbReference type="AlphaFoldDB" id="A0A0A6P351"/>
<gene>
    <name evidence="14" type="ORF">PN36_08465</name>
</gene>
<dbReference type="EC" id="2.4.99.23" evidence="10"/>
<evidence type="ECO:0000256" key="3">
    <source>
        <dbReference type="ARBA" id="ARBA00022475"/>
    </source>
</evidence>
<evidence type="ECO:0000256" key="12">
    <source>
        <dbReference type="ARBA" id="ARBA00044330"/>
    </source>
</evidence>
<keyword evidence="15" id="KW-1185">Reference proteome</keyword>
<keyword evidence="7" id="KW-0448">Lipopolysaccharide biosynthesis</keyword>
<comment type="pathway">
    <text evidence="2">Bacterial outer membrane biogenesis; LPS core biosynthesis.</text>
</comment>
<evidence type="ECO:0000256" key="8">
    <source>
        <dbReference type="ARBA" id="ARBA00023136"/>
    </source>
</evidence>
<dbReference type="PANTHER" id="PTHR30160">
    <property type="entry name" value="TETRAACYLDISACCHARIDE 4'-KINASE-RELATED"/>
    <property type="match status" value="1"/>
</dbReference>
<protein>
    <recommendedName>
        <fullName evidence="11">Lipopolysaccharide heptosyltransferase 1</fullName>
        <ecNumber evidence="10">2.4.99.23</ecNumber>
    </recommendedName>
    <alternativeName>
        <fullName evidence="12">ADP-heptose:lipopolysaccharide heptosyltransferase I</fullName>
    </alternativeName>
</protein>
<comment type="caution">
    <text evidence="14">The sequence shown here is derived from an EMBL/GenBank/DDBJ whole genome shotgun (WGS) entry which is preliminary data.</text>
</comment>
<dbReference type="NCBIfam" id="TIGR02193">
    <property type="entry name" value="heptsyl_trn_I"/>
    <property type="match status" value="1"/>
</dbReference>
<dbReference type="Proteomes" id="UP000030428">
    <property type="component" value="Unassembled WGS sequence"/>
</dbReference>
<dbReference type="Pfam" id="PF01075">
    <property type="entry name" value="Glyco_transf_9"/>
    <property type="match status" value="1"/>
</dbReference>